<dbReference type="Pfam" id="PF00107">
    <property type="entry name" value="ADH_zinc_N"/>
    <property type="match status" value="1"/>
</dbReference>
<sequence length="368" mass="38436">MTGRPETARALVLTAPRQIGFRDLEVPRPETDCALLRVEACGLCGTDHEMYTGHLPAAVPLVPGHETVGVIEEVGQAAAARWQVGVGDRVAIECFQSCRRCQPCRTGVYRRCEENGLGTAYGLSPLDTPPSLSGGWAEYHWLGPDTMLVPVPEELEPVDATLFNPVGAGIRWGAELPATGPGEVVAVLGPGIRGLASAAAAREAGAAFVMMTGKGAGDHPRLETAAGFGVDLVVDVDDQDPVQALRSATGIRGADVVVDVTANAPSALGQAVDLAAVGGRIVLAGTRNSAETPGFRPDVVIYKELRLIGALGVDTSAYRQALDLVARDQYPFRSVTRRVAPLDEADDLLSTMAGESDGAPPVHAVLVP</sequence>
<evidence type="ECO:0000313" key="6">
    <source>
        <dbReference type="EMBL" id="SVA06596.1"/>
    </source>
</evidence>
<dbReference type="GO" id="GO:0016491">
    <property type="term" value="F:oxidoreductase activity"/>
    <property type="evidence" value="ECO:0007669"/>
    <property type="project" value="UniProtKB-KW"/>
</dbReference>
<dbReference type="InterPro" id="IPR050129">
    <property type="entry name" value="Zn_alcohol_dh"/>
</dbReference>
<dbReference type="InterPro" id="IPR013149">
    <property type="entry name" value="ADH-like_C"/>
</dbReference>
<dbReference type="EMBL" id="UINC01003470">
    <property type="protein sequence ID" value="SVA06596.1"/>
    <property type="molecule type" value="Genomic_DNA"/>
</dbReference>
<dbReference type="GO" id="GO:0008270">
    <property type="term" value="F:zinc ion binding"/>
    <property type="evidence" value="ECO:0007669"/>
    <property type="project" value="InterPro"/>
</dbReference>
<dbReference type="InterPro" id="IPR036291">
    <property type="entry name" value="NAD(P)-bd_dom_sf"/>
</dbReference>
<evidence type="ECO:0000259" key="5">
    <source>
        <dbReference type="Pfam" id="PF08240"/>
    </source>
</evidence>
<evidence type="ECO:0000256" key="3">
    <source>
        <dbReference type="ARBA" id="ARBA00023002"/>
    </source>
</evidence>
<organism evidence="6">
    <name type="scientific">marine metagenome</name>
    <dbReference type="NCBI Taxonomy" id="408172"/>
    <lineage>
        <taxon>unclassified sequences</taxon>
        <taxon>metagenomes</taxon>
        <taxon>ecological metagenomes</taxon>
    </lineage>
</organism>
<reference evidence="6" key="1">
    <citation type="submission" date="2018-05" db="EMBL/GenBank/DDBJ databases">
        <authorList>
            <person name="Lanie J.A."/>
            <person name="Ng W.-L."/>
            <person name="Kazmierczak K.M."/>
            <person name="Andrzejewski T.M."/>
            <person name="Davidsen T.M."/>
            <person name="Wayne K.J."/>
            <person name="Tettelin H."/>
            <person name="Glass J.I."/>
            <person name="Rusch D."/>
            <person name="Podicherti R."/>
            <person name="Tsui H.-C.T."/>
            <person name="Winkler M.E."/>
        </authorList>
    </citation>
    <scope>NUCLEOTIDE SEQUENCE</scope>
</reference>
<dbReference type="Gene3D" id="3.40.50.720">
    <property type="entry name" value="NAD(P)-binding Rossmann-like Domain"/>
    <property type="match status" value="1"/>
</dbReference>
<keyword evidence="1" id="KW-0479">Metal-binding</keyword>
<keyword evidence="3" id="KW-0560">Oxidoreductase</keyword>
<dbReference type="InterPro" id="IPR011032">
    <property type="entry name" value="GroES-like_sf"/>
</dbReference>
<dbReference type="SUPFAM" id="SSF51735">
    <property type="entry name" value="NAD(P)-binding Rossmann-fold domains"/>
    <property type="match status" value="1"/>
</dbReference>
<dbReference type="InterPro" id="IPR013154">
    <property type="entry name" value="ADH-like_N"/>
</dbReference>
<dbReference type="PANTHER" id="PTHR43401:SF2">
    <property type="entry name" value="L-THREONINE 3-DEHYDROGENASE"/>
    <property type="match status" value="1"/>
</dbReference>
<dbReference type="AlphaFoldDB" id="A0A381SRI1"/>
<name>A0A381SRI1_9ZZZZ</name>
<gene>
    <name evidence="6" type="ORF">METZ01_LOCUS59450</name>
</gene>
<evidence type="ECO:0000256" key="1">
    <source>
        <dbReference type="ARBA" id="ARBA00022723"/>
    </source>
</evidence>
<dbReference type="SUPFAM" id="SSF50129">
    <property type="entry name" value="GroES-like"/>
    <property type="match status" value="1"/>
</dbReference>
<dbReference type="Gene3D" id="3.90.180.10">
    <property type="entry name" value="Medium-chain alcohol dehydrogenases, catalytic domain"/>
    <property type="match status" value="1"/>
</dbReference>
<evidence type="ECO:0000256" key="2">
    <source>
        <dbReference type="ARBA" id="ARBA00022833"/>
    </source>
</evidence>
<feature type="domain" description="Alcohol dehydrogenase-like C-terminal" evidence="4">
    <location>
        <begin position="194"/>
        <end position="326"/>
    </location>
</feature>
<evidence type="ECO:0008006" key="7">
    <source>
        <dbReference type="Google" id="ProtNLM"/>
    </source>
</evidence>
<dbReference type="PROSITE" id="PS00059">
    <property type="entry name" value="ADH_ZINC"/>
    <property type="match status" value="1"/>
</dbReference>
<dbReference type="PANTHER" id="PTHR43401">
    <property type="entry name" value="L-THREONINE 3-DEHYDROGENASE"/>
    <property type="match status" value="1"/>
</dbReference>
<keyword evidence="2" id="KW-0862">Zinc</keyword>
<dbReference type="Pfam" id="PF08240">
    <property type="entry name" value="ADH_N"/>
    <property type="match status" value="1"/>
</dbReference>
<evidence type="ECO:0000259" key="4">
    <source>
        <dbReference type="Pfam" id="PF00107"/>
    </source>
</evidence>
<accession>A0A381SRI1</accession>
<proteinExistence type="predicted"/>
<protein>
    <recommendedName>
        <fullName evidence="7">Enoyl reductase (ER) domain-containing protein</fullName>
    </recommendedName>
</protein>
<feature type="domain" description="Alcohol dehydrogenase-like N-terminal" evidence="5">
    <location>
        <begin position="34"/>
        <end position="153"/>
    </location>
</feature>
<dbReference type="InterPro" id="IPR002328">
    <property type="entry name" value="ADH_Zn_CS"/>
</dbReference>